<proteinExistence type="predicted"/>
<evidence type="ECO:0000256" key="2">
    <source>
        <dbReference type="PROSITE-ProRule" id="PRU00047"/>
    </source>
</evidence>
<protein>
    <recommendedName>
        <fullName evidence="4">CCHC-type domain-containing protein</fullName>
    </recommendedName>
</protein>
<dbReference type="OrthoDB" id="2505547at2759"/>
<feature type="region of interest" description="Disordered" evidence="3">
    <location>
        <begin position="251"/>
        <end position="287"/>
    </location>
</feature>
<evidence type="ECO:0000256" key="1">
    <source>
        <dbReference type="ARBA" id="ARBA00022664"/>
    </source>
</evidence>
<dbReference type="GO" id="GO:0003676">
    <property type="term" value="F:nucleic acid binding"/>
    <property type="evidence" value="ECO:0007669"/>
    <property type="project" value="InterPro"/>
</dbReference>
<organism evidence="5 6">
    <name type="scientific">Austropuccinia psidii MF-1</name>
    <dbReference type="NCBI Taxonomy" id="1389203"/>
    <lineage>
        <taxon>Eukaryota</taxon>
        <taxon>Fungi</taxon>
        <taxon>Dikarya</taxon>
        <taxon>Basidiomycota</taxon>
        <taxon>Pucciniomycotina</taxon>
        <taxon>Pucciniomycetes</taxon>
        <taxon>Pucciniales</taxon>
        <taxon>Sphaerophragmiaceae</taxon>
        <taxon>Austropuccinia</taxon>
    </lineage>
</organism>
<dbReference type="Pfam" id="PF00098">
    <property type="entry name" value="zf-CCHC"/>
    <property type="match status" value="1"/>
</dbReference>
<evidence type="ECO:0000313" key="6">
    <source>
        <dbReference type="Proteomes" id="UP000765509"/>
    </source>
</evidence>
<dbReference type="PROSITE" id="PS50158">
    <property type="entry name" value="ZF_CCHC"/>
    <property type="match status" value="1"/>
</dbReference>
<evidence type="ECO:0000256" key="3">
    <source>
        <dbReference type="SAM" id="MobiDB-lite"/>
    </source>
</evidence>
<dbReference type="GO" id="GO:0008270">
    <property type="term" value="F:zinc ion binding"/>
    <property type="evidence" value="ECO:0007669"/>
    <property type="project" value="UniProtKB-KW"/>
</dbReference>
<sequence length="338" mass="37273">MQEPYRAADRSTHLQHDGSNFAEWVASINSVLCVALNTELSVDDLPSSLENRSPQENRAISHFIDATLPPDFSLCIGVLKVVKSVVDLLVENGTGQHKPNSAIILSLCKSFSLFKKLGIDTDELEGLLAQTACHPPPPLDCVAFDQLVTSAILEKGDEKPSSTFLGQVILSTSRRDEDQTLSPFVYRVADSQEHPPPHQRPCSPYFARPMGSSREVCRPPDHLMERFGGACFHCGGTGHWRADCPITKGFVNPNPRPPSPGPYRSPCPGTPDRRSQNLSSPQYQRERVSQVKFVERDASDHVLIDTSASIHLSGSARFATNLKNVAPFRIFLQIPIRL</sequence>
<dbReference type="Proteomes" id="UP000765509">
    <property type="component" value="Unassembled WGS sequence"/>
</dbReference>
<dbReference type="SUPFAM" id="SSF57756">
    <property type="entry name" value="Retrovirus zinc finger-like domains"/>
    <property type="match status" value="1"/>
</dbReference>
<feature type="compositionally biased region" description="Pro residues" evidence="3">
    <location>
        <begin position="254"/>
        <end position="269"/>
    </location>
</feature>
<keyword evidence="2" id="KW-0862">Zinc</keyword>
<feature type="domain" description="CCHC-type" evidence="4">
    <location>
        <begin position="231"/>
        <end position="245"/>
    </location>
</feature>
<dbReference type="SMART" id="SM00343">
    <property type="entry name" value="ZnF_C2HC"/>
    <property type="match status" value="1"/>
</dbReference>
<evidence type="ECO:0000259" key="4">
    <source>
        <dbReference type="PROSITE" id="PS50158"/>
    </source>
</evidence>
<keyword evidence="1" id="KW-0507">mRNA processing</keyword>
<reference evidence="5" key="1">
    <citation type="submission" date="2021-03" db="EMBL/GenBank/DDBJ databases">
        <title>Draft genome sequence of rust myrtle Austropuccinia psidii MF-1, a brazilian biotype.</title>
        <authorList>
            <person name="Quecine M.C."/>
            <person name="Pachon D.M.R."/>
            <person name="Bonatelli M.L."/>
            <person name="Correr F.H."/>
            <person name="Franceschini L.M."/>
            <person name="Leite T.F."/>
            <person name="Margarido G.R.A."/>
            <person name="Almeida C.A."/>
            <person name="Ferrarezi J.A."/>
            <person name="Labate C.A."/>
        </authorList>
    </citation>
    <scope>NUCLEOTIDE SEQUENCE</scope>
    <source>
        <strain evidence="5">MF-1</strain>
    </source>
</reference>
<keyword evidence="2" id="KW-0863">Zinc-finger</keyword>
<keyword evidence="2" id="KW-0479">Metal-binding</keyword>
<name>A0A9Q3FFM6_9BASI</name>
<evidence type="ECO:0000313" key="5">
    <source>
        <dbReference type="EMBL" id="MBW0539163.1"/>
    </source>
</evidence>
<dbReference type="EMBL" id="AVOT02043758">
    <property type="protein sequence ID" value="MBW0539163.1"/>
    <property type="molecule type" value="Genomic_DNA"/>
</dbReference>
<comment type="caution">
    <text evidence="5">The sequence shown here is derived from an EMBL/GenBank/DDBJ whole genome shotgun (WGS) entry which is preliminary data.</text>
</comment>
<dbReference type="InterPro" id="IPR036875">
    <property type="entry name" value="Znf_CCHC_sf"/>
</dbReference>
<keyword evidence="6" id="KW-1185">Reference proteome</keyword>
<dbReference type="InterPro" id="IPR001878">
    <property type="entry name" value="Znf_CCHC"/>
</dbReference>
<accession>A0A9Q3FFM6</accession>
<dbReference type="GO" id="GO:0006397">
    <property type="term" value="P:mRNA processing"/>
    <property type="evidence" value="ECO:0007669"/>
    <property type="project" value="UniProtKB-KW"/>
</dbReference>
<gene>
    <name evidence="5" type="ORF">O181_078878</name>
</gene>
<dbReference type="Gene3D" id="4.10.60.10">
    <property type="entry name" value="Zinc finger, CCHC-type"/>
    <property type="match status" value="1"/>
</dbReference>
<dbReference type="AlphaFoldDB" id="A0A9Q3FFM6"/>